<dbReference type="RefSeq" id="WP_185132205.1">
    <property type="nucleotide sequence ID" value="NZ_JACJVO010000033.1"/>
</dbReference>
<comment type="caution">
    <text evidence="2">The sequence shown here is derived from an EMBL/GenBank/DDBJ whole genome shotgun (WGS) entry which is preliminary data.</text>
</comment>
<dbReference type="InterPro" id="IPR011434">
    <property type="entry name" value="Ltp-like_HTH"/>
</dbReference>
<dbReference type="EMBL" id="JACJVO010000033">
    <property type="protein sequence ID" value="MBB6734376.1"/>
    <property type="molecule type" value="Genomic_DNA"/>
</dbReference>
<name>A0A7X0VXW1_9BACL</name>
<dbReference type="Proteomes" id="UP000564644">
    <property type="component" value="Unassembled WGS sequence"/>
</dbReference>
<proteinExistence type="predicted"/>
<reference evidence="2 3" key="1">
    <citation type="submission" date="2020-08" db="EMBL/GenBank/DDBJ databases">
        <title>Cohnella phylogeny.</title>
        <authorList>
            <person name="Dunlap C."/>
        </authorList>
    </citation>
    <scope>NUCLEOTIDE SEQUENCE [LARGE SCALE GENOMIC DNA]</scope>
    <source>
        <strain evidence="2 3">CBP 2801</strain>
    </source>
</reference>
<organism evidence="2 3">
    <name type="scientific">Cohnella zeiphila</name>
    <dbReference type="NCBI Taxonomy" id="2761120"/>
    <lineage>
        <taxon>Bacteria</taxon>
        <taxon>Bacillati</taxon>
        <taxon>Bacillota</taxon>
        <taxon>Bacilli</taxon>
        <taxon>Bacillales</taxon>
        <taxon>Paenibacillaceae</taxon>
        <taxon>Cohnella</taxon>
    </lineage>
</organism>
<evidence type="ECO:0000313" key="3">
    <source>
        <dbReference type="Proteomes" id="UP000564644"/>
    </source>
</evidence>
<keyword evidence="3" id="KW-1185">Reference proteome</keyword>
<evidence type="ECO:0000259" key="1">
    <source>
        <dbReference type="Pfam" id="PF07553"/>
    </source>
</evidence>
<accession>A0A7X0VXW1</accession>
<feature type="domain" description="Putative host cell surface-exposed lipoprotein Ltp-like HTH region" evidence="1">
    <location>
        <begin position="16"/>
        <end position="36"/>
    </location>
</feature>
<dbReference type="AlphaFoldDB" id="A0A7X0VXW1"/>
<dbReference type="Pfam" id="PF07553">
    <property type="entry name" value="Lipoprotein_Ltp"/>
    <property type="match status" value="1"/>
</dbReference>
<evidence type="ECO:0000313" key="2">
    <source>
        <dbReference type="EMBL" id="MBB6734376.1"/>
    </source>
</evidence>
<gene>
    <name evidence="2" type="ORF">H7C18_25965</name>
</gene>
<keyword evidence="2" id="KW-0449">Lipoprotein</keyword>
<sequence>MLQSWFATQAFPGSTLHQKYGEKFTKEEADFAIKNLG</sequence>
<protein>
    <submittedName>
        <fullName evidence="2">Ltp family lipoprotein</fullName>
    </submittedName>
</protein>